<protein>
    <recommendedName>
        <fullName evidence="1">GP-PDE domain-containing protein</fullName>
    </recommendedName>
</protein>
<dbReference type="Gene3D" id="3.20.20.190">
    <property type="entry name" value="Phosphatidylinositol (PI) phosphodiesterase"/>
    <property type="match status" value="1"/>
</dbReference>
<dbReference type="GO" id="GO:0006629">
    <property type="term" value="P:lipid metabolic process"/>
    <property type="evidence" value="ECO:0007669"/>
    <property type="project" value="InterPro"/>
</dbReference>
<dbReference type="EMBL" id="PFOE01000028">
    <property type="protein sequence ID" value="PIZ68594.1"/>
    <property type="molecule type" value="Genomic_DNA"/>
</dbReference>
<evidence type="ECO:0000313" key="3">
    <source>
        <dbReference type="Proteomes" id="UP000230177"/>
    </source>
</evidence>
<organism evidence="2 3">
    <name type="scientific">Candidatus Roizmanbacteria bacterium CG_4_10_14_0_2_um_filter_36_35</name>
    <dbReference type="NCBI Taxonomy" id="1974822"/>
    <lineage>
        <taxon>Bacteria</taxon>
        <taxon>Candidatus Roizmaniibacteriota</taxon>
    </lineage>
</organism>
<gene>
    <name evidence="2" type="ORF">COY13_00845</name>
</gene>
<dbReference type="Proteomes" id="UP000230177">
    <property type="component" value="Unassembled WGS sequence"/>
</dbReference>
<evidence type="ECO:0000259" key="1">
    <source>
        <dbReference type="Pfam" id="PF03009"/>
    </source>
</evidence>
<reference evidence="3" key="1">
    <citation type="submission" date="2017-09" db="EMBL/GenBank/DDBJ databases">
        <title>Depth-based differentiation of microbial function through sediment-hosted aquifers and enrichment of novel symbionts in the deep terrestrial subsurface.</title>
        <authorList>
            <person name="Probst A.J."/>
            <person name="Ladd B."/>
            <person name="Jarett J.K."/>
            <person name="Geller-Mcgrath D.E."/>
            <person name="Sieber C.M.K."/>
            <person name="Emerson J.B."/>
            <person name="Anantharaman K."/>
            <person name="Thomas B.C."/>
            <person name="Malmstrom R."/>
            <person name="Stieglmeier M."/>
            <person name="Klingl A."/>
            <person name="Woyke T."/>
            <person name="Ryan C.M."/>
            <person name="Banfield J.F."/>
        </authorList>
    </citation>
    <scope>NUCLEOTIDE SEQUENCE [LARGE SCALE GENOMIC DNA]</scope>
</reference>
<dbReference type="InterPro" id="IPR017946">
    <property type="entry name" value="PLC-like_Pdiesterase_TIM-brl"/>
</dbReference>
<proteinExistence type="predicted"/>
<evidence type="ECO:0000313" key="2">
    <source>
        <dbReference type="EMBL" id="PIZ68594.1"/>
    </source>
</evidence>
<dbReference type="PANTHER" id="PTHR46211:SF1">
    <property type="entry name" value="GLYCEROPHOSPHODIESTER PHOSPHODIESTERASE, CYTOPLASMIC"/>
    <property type="match status" value="1"/>
</dbReference>
<feature type="domain" description="GP-PDE" evidence="1">
    <location>
        <begin position="15"/>
        <end position="256"/>
    </location>
</feature>
<dbReference type="InterPro" id="IPR030395">
    <property type="entry name" value="GP_PDE_dom"/>
</dbReference>
<sequence>MSNTLIVFHRCGGKSLGYPPNTLLTIKWALSYGAKAIEYDIVFCEDNNKDKIIVVEPKVLKKANLDINNLKWQNVLKLNAGNDKFGYQKVPELEEVLGSAPDIHHQIHIKGNHPQTVSTLLQKLEEKSNFVITSFDIQILKQIKKINNIVRVGWLVKPKQERRNEGLTDLTALVTANPEALPTYSLDELNKILNQAKVNLIDIVILCAPRIKEKIIVDTVKKNQIECGAWGVGTNIVIAKRLIDYNIDRFTIDNPEELI</sequence>
<dbReference type="AlphaFoldDB" id="A0A2M7UBH6"/>
<dbReference type="GO" id="GO:0008081">
    <property type="term" value="F:phosphoric diester hydrolase activity"/>
    <property type="evidence" value="ECO:0007669"/>
    <property type="project" value="InterPro"/>
</dbReference>
<accession>A0A2M7UBH6</accession>
<comment type="caution">
    <text evidence="2">The sequence shown here is derived from an EMBL/GenBank/DDBJ whole genome shotgun (WGS) entry which is preliminary data.</text>
</comment>
<dbReference type="Pfam" id="PF03009">
    <property type="entry name" value="GDPD"/>
    <property type="match status" value="1"/>
</dbReference>
<name>A0A2M7UBH6_9BACT</name>
<dbReference type="SUPFAM" id="SSF51695">
    <property type="entry name" value="PLC-like phosphodiesterases"/>
    <property type="match status" value="1"/>
</dbReference>
<dbReference type="PANTHER" id="PTHR46211">
    <property type="entry name" value="GLYCEROPHOSPHORYL DIESTER PHOSPHODIESTERASE"/>
    <property type="match status" value="1"/>
</dbReference>